<dbReference type="RefSeq" id="WP_079367392.1">
    <property type="nucleotide sequence ID" value="NZ_CP037867.1"/>
</dbReference>
<accession>A0A4V1AC61</accession>
<dbReference type="InterPro" id="IPR032720">
    <property type="entry name" value="Cys_rich_CWC"/>
</dbReference>
<proteinExistence type="predicted"/>
<evidence type="ECO:0008006" key="3">
    <source>
        <dbReference type="Google" id="ProtNLM"/>
    </source>
</evidence>
<sequence>MQTTPTSDPTRCPLCGGDNRCAMELERATGQPQPPCWCVDTAFPPGLLAQLPAEAEGKACICAACVARFAGEGLGP</sequence>
<dbReference type="Pfam" id="PF14375">
    <property type="entry name" value="Cys_rich_CWC"/>
    <property type="match status" value="1"/>
</dbReference>
<evidence type="ECO:0000313" key="2">
    <source>
        <dbReference type="Proteomes" id="UP000293912"/>
    </source>
</evidence>
<dbReference type="AlphaFoldDB" id="A0A4V1AC61"/>
<dbReference type="KEGG" id="hpse:HPF_21840"/>
<reference evidence="1 2" key="1">
    <citation type="submission" date="2019-03" db="EMBL/GenBank/DDBJ databases">
        <authorList>
            <person name="Sebastian G."/>
            <person name="Baumann P."/>
            <person name="Ruckert C."/>
            <person name="Kalinowski J."/>
            <person name="Nebel B."/>
            <person name="Takors R."/>
            <person name="Blombach B."/>
        </authorList>
    </citation>
    <scope>NUCLEOTIDE SEQUENCE [LARGE SCALE GENOMIC DNA]</scope>
    <source>
        <strain evidence="1 2">DSM 1084</strain>
    </source>
</reference>
<dbReference type="Proteomes" id="UP000293912">
    <property type="component" value="Chromosome"/>
</dbReference>
<gene>
    <name evidence="1" type="ORF">HPF_21840</name>
</gene>
<organism evidence="1 2">
    <name type="scientific">Hydrogenophaga pseudoflava</name>
    <name type="common">Pseudomonas carboxydoflava</name>
    <dbReference type="NCBI Taxonomy" id="47421"/>
    <lineage>
        <taxon>Bacteria</taxon>
        <taxon>Pseudomonadati</taxon>
        <taxon>Pseudomonadota</taxon>
        <taxon>Betaproteobacteria</taxon>
        <taxon>Burkholderiales</taxon>
        <taxon>Comamonadaceae</taxon>
        <taxon>Hydrogenophaga</taxon>
    </lineage>
</organism>
<dbReference type="EMBL" id="CP037867">
    <property type="protein sequence ID" value="QBM30343.1"/>
    <property type="molecule type" value="Genomic_DNA"/>
</dbReference>
<name>A0A4V1AC61_HYDPS</name>
<evidence type="ECO:0000313" key="1">
    <source>
        <dbReference type="EMBL" id="QBM30343.1"/>
    </source>
</evidence>
<protein>
    <recommendedName>
        <fullName evidence="3">Cysteine-rich CWC</fullName>
    </recommendedName>
</protein>
<keyword evidence="2" id="KW-1185">Reference proteome</keyword>